<evidence type="ECO:0000259" key="8">
    <source>
        <dbReference type="Pfam" id="PF01694"/>
    </source>
</evidence>
<dbReference type="Proteomes" id="UP000007148">
    <property type="component" value="Unassembled WGS sequence"/>
</dbReference>
<dbReference type="OrthoDB" id="418595at2759"/>
<dbReference type="STRING" id="1109443.G4T7J2"/>
<dbReference type="eggNOG" id="KOG2980">
    <property type="taxonomic scope" value="Eukaryota"/>
</dbReference>
<evidence type="ECO:0000313" key="9">
    <source>
        <dbReference type="EMBL" id="CCA67283.1"/>
    </source>
</evidence>
<proteinExistence type="inferred from homology"/>
<gene>
    <name evidence="9" type="ORF">PIIN_01116</name>
</gene>
<dbReference type="EMBL" id="CAFZ01000011">
    <property type="protein sequence ID" value="CCA67283.1"/>
    <property type="molecule type" value="Genomic_DNA"/>
</dbReference>
<dbReference type="HOGENOM" id="CLU_055068_7_2_1"/>
<dbReference type="PANTHER" id="PTHR43731">
    <property type="entry name" value="RHOMBOID PROTEASE"/>
    <property type="match status" value="1"/>
</dbReference>
<feature type="transmembrane region" description="Helical" evidence="7">
    <location>
        <begin position="15"/>
        <end position="38"/>
    </location>
</feature>
<dbReference type="GO" id="GO:0016020">
    <property type="term" value="C:membrane"/>
    <property type="evidence" value="ECO:0007669"/>
    <property type="project" value="UniProtKB-SubCell"/>
</dbReference>
<evidence type="ECO:0000256" key="3">
    <source>
        <dbReference type="ARBA" id="ARBA00022692"/>
    </source>
</evidence>
<organism evidence="9 10">
    <name type="scientific">Serendipita indica (strain DSM 11827)</name>
    <name type="common">Root endophyte fungus</name>
    <name type="synonym">Piriformospora indica</name>
    <dbReference type="NCBI Taxonomy" id="1109443"/>
    <lineage>
        <taxon>Eukaryota</taxon>
        <taxon>Fungi</taxon>
        <taxon>Dikarya</taxon>
        <taxon>Basidiomycota</taxon>
        <taxon>Agaricomycotina</taxon>
        <taxon>Agaricomycetes</taxon>
        <taxon>Sebacinales</taxon>
        <taxon>Serendipitaceae</taxon>
        <taxon>Serendipita</taxon>
    </lineage>
</organism>
<feature type="transmembrane region" description="Helical" evidence="7">
    <location>
        <begin position="188"/>
        <end position="204"/>
    </location>
</feature>
<keyword evidence="10" id="KW-1185">Reference proteome</keyword>
<dbReference type="InterPro" id="IPR022764">
    <property type="entry name" value="Peptidase_S54_rhomboid_dom"/>
</dbReference>
<dbReference type="AlphaFoldDB" id="G4T7J2"/>
<comment type="similarity">
    <text evidence="2">Belongs to the peptidase S54 family.</text>
</comment>
<accession>G4T7J2</accession>
<dbReference type="InterPro" id="IPR050925">
    <property type="entry name" value="Rhomboid_protease_S54"/>
</dbReference>
<keyword evidence="5 7" id="KW-1133">Transmembrane helix</keyword>
<evidence type="ECO:0000256" key="2">
    <source>
        <dbReference type="ARBA" id="ARBA00009045"/>
    </source>
</evidence>
<name>G4T7J2_SERID</name>
<comment type="caution">
    <text evidence="9">The sequence shown here is derived from an EMBL/GenBank/DDBJ whole genome shotgun (WGS) entry which is preliminary data.</text>
</comment>
<dbReference type="Pfam" id="PF01694">
    <property type="entry name" value="Rhomboid"/>
    <property type="match status" value="1"/>
</dbReference>
<feature type="transmembrane region" description="Helical" evidence="7">
    <location>
        <begin position="86"/>
        <end position="107"/>
    </location>
</feature>
<keyword evidence="6 7" id="KW-0472">Membrane</keyword>
<reference evidence="9 10" key="1">
    <citation type="journal article" date="2011" name="PLoS Pathog.">
        <title>Endophytic Life Strategies Decoded by Genome and Transcriptome Analyses of the Mutualistic Root Symbiont Piriformospora indica.</title>
        <authorList>
            <person name="Zuccaro A."/>
            <person name="Lahrmann U."/>
            <person name="Guldener U."/>
            <person name="Langen G."/>
            <person name="Pfiffi S."/>
            <person name="Biedenkopf D."/>
            <person name="Wong P."/>
            <person name="Samans B."/>
            <person name="Grimm C."/>
            <person name="Basiewicz M."/>
            <person name="Murat C."/>
            <person name="Martin F."/>
            <person name="Kogel K.H."/>
        </authorList>
    </citation>
    <scope>NUCLEOTIDE SEQUENCE [LARGE SCALE GENOMIC DNA]</scope>
    <source>
        <strain evidence="9 10">DSM 11827</strain>
    </source>
</reference>
<dbReference type="PANTHER" id="PTHR43731:SF14">
    <property type="entry name" value="PRESENILIN-ASSOCIATED RHOMBOID-LIKE PROTEIN, MITOCHONDRIAL"/>
    <property type="match status" value="1"/>
</dbReference>
<dbReference type="SUPFAM" id="SSF144091">
    <property type="entry name" value="Rhomboid-like"/>
    <property type="match status" value="1"/>
</dbReference>
<evidence type="ECO:0000256" key="7">
    <source>
        <dbReference type="SAM" id="Phobius"/>
    </source>
</evidence>
<evidence type="ECO:0000256" key="4">
    <source>
        <dbReference type="ARBA" id="ARBA00022801"/>
    </source>
</evidence>
<keyword evidence="4" id="KW-0378">Hydrolase</keyword>
<sequence length="211" mass="23419">MNRFRFFFHRIPGDWLVYGIMGTNVLIFFCFGVAETAFKNGDPQLLKWMYENSTSSAENIRQGRLWTLVTSAFAHQATDHLFMNTLGLWMFCPAVAQSLGSYAFLKVYLTGAIGCDLMSAYWNQNRFTRSMGASGALCAIMSFTACMSPRASVALYGIIPMPLWAVVAGIFLYDLYGARSRGHVSTDFAGHIGGTLTGMGLFLVRRRLGIP</sequence>
<dbReference type="GO" id="GO:0004252">
    <property type="term" value="F:serine-type endopeptidase activity"/>
    <property type="evidence" value="ECO:0007669"/>
    <property type="project" value="InterPro"/>
</dbReference>
<evidence type="ECO:0000313" key="10">
    <source>
        <dbReference type="Proteomes" id="UP000007148"/>
    </source>
</evidence>
<protein>
    <recommendedName>
        <fullName evidence="8">Peptidase S54 rhomboid domain-containing protein</fullName>
    </recommendedName>
</protein>
<dbReference type="InParanoid" id="G4T7J2"/>
<feature type="domain" description="Peptidase S54 rhomboid" evidence="8">
    <location>
        <begin position="63"/>
        <end position="204"/>
    </location>
</feature>
<feature type="transmembrane region" description="Helical" evidence="7">
    <location>
        <begin position="153"/>
        <end position="176"/>
    </location>
</feature>
<evidence type="ECO:0000256" key="6">
    <source>
        <dbReference type="ARBA" id="ARBA00023136"/>
    </source>
</evidence>
<dbReference type="InterPro" id="IPR035952">
    <property type="entry name" value="Rhomboid-like_sf"/>
</dbReference>
<evidence type="ECO:0000256" key="1">
    <source>
        <dbReference type="ARBA" id="ARBA00004141"/>
    </source>
</evidence>
<dbReference type="Gene3D" id="1.20.1540.10">
    <property type="entry name" value="Rhomboid-like"/>
    <property type="match status" value="1"/>
</dbReference>
<comment type="subcellular location">
    <subcellularLocation>
        <location evidence="1">Membrane</location>
        <topology evidence="1">Multi-pass membrane protein</topology>
    </subcellularLocation>
</comment>
<evidence type="ECO:0000256" key="5">
    <source>
        <dbReference type="ARBA" id="ARBA00022989"/>
    </source>
</evidence>
<keyword evidence="3 7" id="KW-0812">Transmembrane</keyword>
<dbReference type="OMA" id="IYGMKAK"/>